<dbReference type="EMBL" id="CAJNNV010025530">
    <property type="protein sequence ID" value="CAE8614920.1"/>
    <property type="molecule type" value="Genomic_DNA"/>
</dbReference>
<name>A0A813FQZ8_POLGL</name>
<keyword evidence="2" id="KW-1185">Reference proteome</keyword>
<feature type="non-terminal residue" evidence="1">
    <location>
        <position position="1"/>
    </location>
</feature>
<dbReference type="AlphaFoldDB" id="A0A813FQZ8"/>
<evidence type="ECO:0000313" key="1">
    <source>
        <dbReference type="EMBL" id="CAE8614920.1"/>
    </source>
</evidence>
<evidence type="ECO:0000313" key="2">
    <source>
        <dbReference type="Proteomes" id="UP000654075"/>
    </source>
</evidence>
<organism evidence="1 2">
    <name type="scientific">Polarella glacialis</name>
    <name type="common">Dinoflagellate</name>
    <dbReference type="NCBI Taxonomy" id="89957"/>
    <lineage>
        <taxon>Eukaryota</taxon>
        <taxon>Sar</taxon>
        <taxon>Alveolata</taxon>
        <taxon>Dinophyceae</taxon>
        <taxon>Suessiales</taxon>
        <taxon>Suessiaceae</taxon>
        <taxon>Polarella</taxon>
    </lineage>
</organism>
<comment type="caution">
    <text evidence="1">The sequence shown here is derived from an EMBL/GenBank/DDBJ whole genome shotgun (WGS) entry which is preliminary data.</text>
</comment>
<sequence length="115" mass="11559">LELWHSLGTGSTCRTELCSLASGLLLLDAAPASLLASNERSAFSQSSGTSKSLSEPPLVARLGLSGAAKNALAVARRGPGPRAGPRFLWGSGPGCRQCCCLGSEASPRAAPGALP</sequence>
<reference evidence="1" key="1">
    <citation type="submission" date="2021-02" db="EMBL/GenBank/DDBJ databases">
        <authorList>
            <person name="Dougan E. K."/>
            <person name="Rhodes N."/>
            <person name="Thang M."/>
            <person name="Chan C."/>
        </authorList>
    </citation>
    <scope>NUCLEOTIDE SEQUENCE</scope>
</reference>
<protein>
    <submittedName>
        <fullName evidence="1">Uncharacterized protein</fullName>
    </submittedName>
</protein>
<accession>A0A813FQZ8</accession>
<proteinExistence type="predicted"/>
<gene>
    <name evidence="1" type="ORF">PGLA1383_LOCUS32640</name>
</gene>
<dbReference type="Proteomes" id="UP000654075">
    <property type="component" value="Unassembled WGS sequence"/>
</dbReference>